<proteinExistence type="predicted"/>
<accession>A0A8B4TP40</accession>
<keyword evidence="2" id="KW-0328">Glycosyltransferase</keyword>
<dbReference type="GO" id="GO:0016758">
    <property type="term" value="F:hexosyltransferase activity"/>
    <property type="evidence" value="ECO:0007669"/>
    <property type="project" value="UniProtKB-ARBA"/>
</dbReference>
<organism evidence="2 3">
    <name type="scientific">Klebsiella quasivariicola</name>
    <dbReference type="NCBI Taxonomy" id="2026240"/>
    <lineage>
        <taxon>Bacteria</taxon>
        <taxon>Pseudomonadati</taxon>
        <taxon>Pseudomonadota</taxon>
        <taxon>Gammaproteobacteria</taxon>
        <taxon>Enterobacterales</taxon>
        <taxon>Enterobacteriaceae</taxon>
        <taxon>Klebsiella/Raoultella group</taxon>
        <taxon>Klebsiella</taxon>
        <taxon>Klebsiella pneumoniae complex</taxon>
    </lineage>
</organism>
<dbReference type="Proteomes" id="UP000257712">
    <property type="component" value="Unassembled WGS sequence"/>
</dbReference>
<comment type="caution">
    <text evidence="2">The sequence shown here is derived from an EMBL/GenBank/DDBJ whole genome shotgun (WGS) entry which is preliminary data.</text>
</comment>
<dbReference type="AlphaFoldDB" id="A0A8B4TP40"/>
<dbReference type="RefSeq" id="WP_117126338.1">
    <property type="nucleotide sequence ID" value="NZ_UJZG01000002.1"/>
</dbReference>
<dbReference type="EMBL" id="UJZG01000002">
    <property type="protein sequence ID" value="SXD90289.1"/>
    <property type="molecule type" value="Genomic_DNA"/>
</dbReference>
<feature type="domain" description="Glycosyltransferase 2-like" evidence="1">
    <location>
        <begin position="4"/>
        <end position="147"/>
    </location>
</feature>
<dbReference type="PANTHER" id="PTHR22916:SF3">
    <property type="entry name" value="UDP-GLCNAC:BETAGAL BETA-1,3-N-ACETYLGLUCOSAMINYLTRANSFERASE-LIKE PROTEIN 1"/>
    <property type="match status" value="1"/>
</dbReference>
<evidence type="ECO:0000313" key="2">
    <source>
        <dbReference type="EMBL" id="SXD90289.1"/>
    </source>
</evidence>
<reference evidence="2 3" key="1">
    <citation type="submission" date="2018-08" db="EMBL/GenBank/DDBJ databases">
        <authorList>
            <consortium name="Pathogen Informatics"/>
        </authorList>
    </citation>
    <scope>NUCLEOTIDE SEQUENCE [LARGE SCALE GENOMIC DNA]</scope>
    <source>
        <strain evidence="2 3">EuSCAPE_IT371</strain>
    </source>
</reference>
<dbReference type="PANTHER" id="PTHR22916">
    <property type="entry name" value="GLYCOSYLTRANSFERASE"/>
    <property type="match status" value="1"/>
</dbReference>
<gene>
    <name evidence="2" type="ORF">SAMEA3538780_01260</name>
</gene>
<dbReference type="Pfam" id="PF00535">
    <property type="entry name" value="Glycos_transf_2"/>
    <property type="match status" value="1"/>
</dbReference>
<evidence type="ECO:0000259" key="1">
    <source>
        <dbReference type="Pfam" id="PF00535"/>
    </source>
</evidence>
<dbReference type="InterPro" id="IPR001173">
    <property type="entry name" value="Glyco_trans_2-like"/>
</dbReference>
<dbReference type="Gene3D" id="3.90.550.10">
    <property type="entry name" value="Spore Coat Polysaccharide Biosynthesis Protein SpsA, Chain A"/>
    <property type="match status" value="1"/>
</dbReference>
<name>A0A8B4TP40_9ENTR</name>
<dbReference type="EC" id="2.4.1.-" evidence="2"/>
<dbReference type="SUPFAM" id="SSF53448">
    <property type="entry name" value="Nucleotide-diphospho-sugar transferases"/>
    <property type="match status" value="1"/>
</dbReference>
<protein>
    <submittedName>
        <fullName evidence="2">Glycosyltransferase</fullName>
        <ecNumber evidence="2">2.4.1.-</ecNumber>
    </submittedName>
</protein>
<dbReference type="CDD" id="cd00761">
    <property type="entry name" value="Glyco_tranf_GTA_type"/>
    <property type="match status" value="1"/>
</dbReference>
<sequence>MKFSVIIPAFNAELYIEECIQSVLDNACHDIEIIIINDGSTDRTGDIINSFKDDFIHKIHTENKGQSAARNTGINKATGDYILFLDSDDKLNKKTLHRLLEVISESKADVILFESDVFFDDELLTTKFNPIYERAQSLADKALTGVEFFKTAMNENNYIVSPCLYTFKKEFSQDIKFKEGIIHEDNIFTTMLLLHNNPSVYCIKEKLYQRRVRHGSVMTQKKGDNHLNGYYACVSELINNPPNNHLLALPEYNKFLTHMLDCFKYTNLDIARQYKDEMRQMQIQHESEINEIKSHILALKQSSSWKITAPLRKIKDIIKK</sequence>
<dbReference type="InterPro" id="IPR029044">
    <property type="entry name" value="Nucleotide-diphossugar_trans"/>
</dbReference>
<keyword evidence="2" id="KW-0808">Transferase</keyword>
<evidence type="ECO:0000313" key="3">
    <source>
        <dbReference type="Proteomes" id="UP000257712"/>
    </source>
</evidence>